<dbReference type="AlphaFoldDB" id="A0A2G5V8V7"/>
<organism evidence="2 3">
    <name type="scientific">Caenorhabditis nigoni</name>
    <dbReference type="NCBI Taxonomy" id="1611254"/>
    <lineage>
        <taxon>Eukaryota</taxon>
        <taxon>Metazoa</taxon>
        <taxon>Ecdysozoa</taxon>
        <taxon>Nematoda</taxon>
        <taxon>Chromadorea</taxon>
        <taxon>Rhabditida</taxon>
        <taxon>Rhabditina</taxon>
        <taxon>Rhabditomorpha</taxon>
        <taxon>Rhabditoidea</taxon>
        <taxon>Rhabditidae</taxon>
        <taxon>Peloderinae</taxon>
        <taxon>Caenorhabditis</taxon>
    </lineage>
</organism>
<feature type="coiled-coil region" evidence="1">
    <location>
        <begin position="34"/>
        <end position="114"/>
    </location>
</feature>
<protein>
    <submittedName>
        <fullName evidence="2">Uncharacterized protein</fullName>
    </submittedName>
</protein>
<name>A0A2G5V8V7_9PELO</name>
<evidence type="ECO:0000256" key="1">
    <source>
        <dbReference type="SAM" id="Coils"/>
    </source>
</evidence>
<keyword evidence="1" id="KW-0175">Coiled coil</keyword>
<dbReference type="EMBL" id="PDUG01000002">
    <property type="protein sequence ID" value="PIC48218.1"/>
    <property type="molecule type" value="Genomic_DNA"/>
</dbReference>
<sequence>MQISLLRHKLEGLKKERRYMEYEINGKPEVKVRRKAYEAKKAEAQKRRNEKVDRATMYAAEMERRVESLERNDKKQKEQFEKFKEVLRVLEDENVTYEEQIKTMQKSLRAAKLQKKSAM</sequence>
<dbReference type="Proteomes" id="UP000230233">
    <property type="component" value="Chromosome II"/>
</dbReference>
<proteinExistence type="predicted"/>
<accession>A0A2G5V8V7</accession>
<comment type="caution">
    <text evidence="2">The sequence shown here is derived from an EMBL/GenBank/DDBJ whole genome shotgun (WGS) entry which is preliminary data.</text>
</comment>
<keyword evidence="3" id="KW-1185">Reference proteome</keyword>
<evidence type="ECO:0000313" key="3">
    <source>
        <dbReference type="Proteomes" id="UP000230233"/>
    </source>
</evidence>
<reference evidence="3" key="1">
    <citation type="submission" date="2017-10" db="EMBL/GenBank/DDBJ databases">
        <title>Rapid genome shrinkage in a self-fertile nematode reveals novel sperm competition proteins.</title>
        <authorList>
            <person name="Yin D."/>
            <person name="Schwarz E.M."/>
            <person name="Thomas C.G."/>
            <person name="Felde R.L."/>
            <person name="Korf I.F."/>
            <person name="Cutter A.D."/>
            <person name="Schartner C.M."/>
            <person name="Ralston E.J."/>
            <person name="Meyer B.J."/>
            <person name="Haag E.S."/>
        </authorList>
    </citation>
    <scope>NUCLEOTIDE SEQUENCE [LARGE SCALE GENOMIC DNA]</scope>
    <source>
        <strain evidence="3">JU1422</strain>
    </source>
</reference>
<gene>
    <name evidence="2" type="primary">Cnig_chr_II.g7282</name>
    <name evidence="2" type="ORF">B9Z55_007282</name>
</gene>
<evidence type="ECO:0000313" key="2">
    <source>
        <dbReference type="EMBL" id="PIC48218.1"/>
    </source>
</evidence>
<dbReference type="OrthoDB" id="10528686at2759"/>